<dbReference type="PRINTS" id="PR00786">
    <property type="entry name" value="NEPRILYSIN"/>
</dbReference>
<reference evidence="12 13" key="1">
    <citation type="journal article" date="2017" name="G3 (Bethesda)">
        <title>The Physical Genome Mapping of Anopheles albimanus Corrected Scaffold Misassemblies and Identified Interarm Rearrangements in Genus Anopheles.</title>
        <authorList>
            <person name="Artemov G.N."/>
            <person name="Peery A.N."/>
            <person name="Jiang X."/>
            <person name="Tu Z."/>
            <person name="Stegniy V.N."/>
            <person name="Sharakhova M.V."/>
            <person name="Sharakhov I.V."/>
        </authorList>
    </citation>
    <scope>NUCLEOTIDE SEQUENCE [LARGE SCALE GENOMIC DNA]</scope>
    <source>
        <strain evidence="12 13">ALBI9_A</strain>
    </source>
</reference>
<evidence type="ECO:0000259" key="10">
    <source>
        <dbReference type="Pfam" id="PF01431"/>
    </source>
</evidence>
<dbReference type="GO" id="GO:0016485">
    <property type="term" value="P:protein processing"/>
    <property type="evidence" value="ECO:0007669"/>
    <property type="project" value="TreeGrafter"/>
</dbReference>
<evidence type="ECO:0000256" key="3">
    <source>
        <dbReference type="ARBA" id="ARBA00007357"/>
    </source>
</evidence>
<reference evidence="12" key="2">
    <citation type="submission" date="2022-08" db="UniProtKB">
        <authorList>
            <consortium name="EnsemblMetazoa"/>
        </authorList>
    </citation>
    <scope>IDENTIFICATION</scope>
    <source>
        <strain evidence="12">STECLA/ALBI9_A</strain>
    </source>
</reference>
<dbReference type="GO" id="GO:0046872">
    <property type="term" value="F:metal ion binding"/>
    <property type="evidence" value="ECO:0007669"/>
    <property type="project" value="UniProtKB-KW"/>
</dbReference>
<evidence type="ECO:0000259" key="11">
    <source>
        <dbReference type="Pfam" id="PF05649"/>
    </source>
</evidence>
<evidence type="ECO:0000313" key="12">
    <source>
        <dbReference type="EnsemblMetazoa" id="AALB016483-PA"/>
    </source>
</evidence>
<dbReference type="Gene3D" id="1.10.1380.10">
    <property type="entry name" value="Neutral endopeptidase , domain2"/>
    <property type="match status" value="1"/>
</dbReference>
<dbReference type="InterPro" id="IPR018497">
    <property type="entry name" value="Peptidase_M13_C"/>
</dbReference>
<feature type="compositionally biased region" description="Acidic residues" evidence="9">
    <location>
        <begin position="190"/>
        <end position="203"/>
    </location>
</feature>
<keyword evidence="6" id="KW-0378">Hydrolase</keyword>
<feature type="domain" description="Peptidase M13 C-terminal" evidence="10">
    <location>
        <begin position="528"/>
        <end position="729"/>
    </location>
</feature>
<evidence type="ECO:0000256" key="7">
    <source>
        <dbReference type="ARBA" id="ARBA00022833"/>
    </source>
</evidence>
<dbReference type="SUPFAM" id="SSF55486">
    <property type="entry name" value="Metalloproteases ('zincins'), catalytic domain"/>
    <property type="match status" value="1"/>
</dbReference>
<accession>A0A8W7K8Z3</accession>
<sequence>MDLSVNPCDDFYQYACGNWEDEHPRPDAYVSFDWFSERQAKILRNIRQYLQANDSMLDPKPVTNARVMYRACMNLSAMDRLGYEPVFKYLKHLHLPPYPSILNVTNTTNEPNFDGYGFDWIRSLAKIKRMLGMDVFIGFDVYPDPQHRDYNRLVLGTPESGSDLPFNNIILKHLLRGRMRQKNQVSDKYDAEDEAIDENEDNSSESKDEERHSLKAYKKFMIGVMKLLVNHTDPDIKVESFNDDFEKAASITIQVSESISKFNQEAENASKSANVEDRLNLQDIVYCTARDLQNITDTHLAANTSFLVWEKLLDSVFEGIPEAQLNLQEEIILTSSSDILYLKLLVGYLAITPLSHIELYIWWNVVEELILHTTVEVRRLYYEYYKTISTADGFSSRTLYCTGTVNRLLGMAVSYAISNNNFTQHTKPKVQDMLGHIRTAFEGLVRDTTWMDWPTKRSTLQKTAAMRSLIGFPEWILDQQRLEQHYNVNESTHLENMLGEIQRKNIIKLRRWRQKHELSWETLPTNVNAFHTFQENAITIPIAILQYPFYHLGLEALNYGALGTILGHELTHGFDDSGRQFDQHGNLKQWWTNQTIKEYINRTMCFVSQYSQYYIPEADDYIDGLLTLGENIADNGGLREAFRAYQLYKKSSGKEAYLPGFEDFTHEQLFFISFGNIWCESHTQAAAKAYLEDSHCPGKFRLKGVLTNSPEFSQTFGCKTGTAMNPAADKCRIW</sequence>
<evidence type="ECO:0000256" key="6">
    <source>
        <dbReference type="ARBA" id="ARBA00022801"/>
    </source>
</evidence>
<comment type="subcellular location">
    <subcellularLocation>
        <location evidence="2">Cell membrane</location>
        <topology evidence="2">Single-pass type II membrane protein</topology>
    </subcellularLocation>
</comment>
<name>A0A8W7K8Z3_ANOAL</name>
<evidence type="ECO:0000313" key="13">
    <source>
        <dbReference type="Proteomes" id="UP000069272"/>
    </source>
</evidence>
<keyword evidence="8" id="KW-0482">Metalloprotease</keyword>
<keyword evidence="4" id="KW-0645">Protease</keyword>
<protein>
    <submittedName>
        <fullName evidence="12">Uncharacterized protein</fullName>
    </submittedName>
</protein>
<comment type="cofactor">
    <cofactor evidence="1">
        <name>Zn(2+)</name>
        <dbReference type="ChEBI" id="CHEBI:29105"/>
    </cofactor>
</comment>
<dbReference type="PROSITE" id="PS51885">
    <property type="entry name" value="NEPRILYSIN"/>
    <property type="match status" value="1"/>
</dbReference>
<evidence type="ECO:0000256" key="1">
    <source>
        <dbReference type="ARBA" id="ARBA00001947"/>
    </source>
</evidence>
<dbReference type="CDD" id="cd08662">
    <property type="entry name" value="M13"/>
    <property type="match status" value="1"/>
</dbReference>
<evidence type="ECO:0000256" key="4">
    <source>
        <dbReference type="ARBA" id="ARBA00022670"/>
    </source>
</evidence>
<organism evidence="12 13">
    <name type="scientific">Anopheles albimanus</name>
    <name type="common">New world malaria mosquito</name>
    <dbReference type="NCBI Taxonomy" id="7167"/>
    <lineage>
        <taxon>Eukaryota</taxon>
        <taxon>Metazoa</taxon>
        <taxon>Ecdysozoa</taxon>
        <taxon>Arthropoda</taxon>
        <taxon>Hexapoda</taxon>
        <taxon>Insecta</taxon>
        <taxon>Pterygota</taxon>
        <taxon>Neoptera</taxon>
        <taxon>Endopterygota</taxon>
        <taxon>Diptera</taxon>
        <taxon>Nematocera</taxon>
        <taxon>Culicoidea</taxon>
        <taxon>Culicidae</taxon>
        <taxon>Anophelinae</taxon>
        <taxon>Anopheles</taxon>
    </lineage>
</organism>
<comment type="similarity">
    <text evidence="3">Belongs to the peptidase M13 family.</text>
</comment>
<dbReference type="Proteomes" id="UP000069272">
    <property type="component" value="Chromosome 2R"/>
</dbReference>
<keyword evidence="7" id="KW-0862">Zinc</keyword>
<feature type="region of interest" description="Disordered" evidence="9">
    <location>
        <begin position="182"/>
        <end position="210"/>
    </location>
</feature>
<dbReference type="GO" id="GO:0005886">
    <property type="term" value="C:plasma membrane"/>
    <property type="evidence" value="ECO:0007669"/>
    <property type="project" value="UniProtKB-SubCell"/>
</dbReference>
<dbReference type="Pfam" id="PF01431">
    <property type="entry name" value="Peptidase_M13"/>
    <property type="match status" value="1"/>
</dbReference>
<dbReference type="InterPro" id="IPR042089">
    <property type="entry name" value="Peptidase_M13_dom_2"/>
</dbReference>
<dbReference type="InterPro" id="IPR008753">
    <property type="entry name" value="Peptidase_M13_N"/>
</dbReference>
<dbReference type="EnsemblMetazoa" id="AALB016483-RA">
    <property type="protein sequence ID" value="AALB016483-PA"/>
    <property type="gene ID" value="AALB016483"/>
</dbReference>
<dbReference type="Gene3D" id="3.40.390.10">
    <property type="entry name" value="Collagenase (Catalytic Domain)"/>
    <property type="match status" value="1"/>
</dbReference>
<dbReference type="Pfam" id="PF05649">
    <property type="entry name" value="Peptidase_M13_N"/>
    <property type="match status" value="1"/>
</dbReference>
<dbReference type="PANTHER" id="PTHR11733:SF133">
    <property type="entry name" value="PHOSPHATE-REGULATING NEUTRAL ENDOPEPTIDASE PHEX"/>
    <property type="match status" value="1"/>
</dbReference>
<dbReference type="GO" id="GO:0004222">
    <property type="term" value="F:metalloendopeptidase activity"/>
    <property type="evidence" value="ECO:0007669"/>
    <property type="project" value="InterPro"/>
</dbReference>
<evidence type="ECO:0000256" key="5">
    <source>
        <dbReference type="ARBA" id="ARBA00022723"/>
    </source>
</evidence>
<keyword evidence="5" id="KW-0479">Metal-binding</keyword>
<proteinExistence type="inferred from homology"/>
<evidence type="ECO:0000256" key="8">
    <source>
        <dbReference type="ARBA" id="ARBA00023049"/>
    </source>
</evidence>
<dbReference type="InterPro" id="IPR000718">
    <property type="entry name" value="Peptidase_M13"/>
</dbReference>
<dbReference type="AlphaFoldDB" id="A0A8W7K8Z3"/>
<feature type="domain" description="Peptidase M13 N-terminal" evidence="11">
    <location>
        <begin position="7"/>
        <end position="473"/>
    </location>
</feature>
<evidence type="ECO:0000256" key="9">
    <source>
        <dbReference type="SAM" id="MobiDB-lite"/>
    </source>
</evidence>
<keyword evidence="13" id="KW-1185">Reference proteome</keyword>
<evidence type="ECO:0000256" key="2">
    <source>
        <dbReference type="ARBA" id="ARBA00004401"/>
    </source>
</evidence>
<dbReference type="InterPro" id="IPR024079">
    <property type="entry name" value="MetalloPept_cat_dom_sf"/>
</dbReference>
<dbReference type="PANTHER" id="PTHR11733">
    <property type="entry name" value="ZINC METALLOPROTEASE FAMILY M13 NEPRILYSIN-RELATED"/>
    <property type="match status" value="1"/>
</dbReference>